<evidence type="ECO:0000256" key="2">
    <source>
        <dbReference type="ARBA" id="ARBA00023169"/>
    </source>
</evidence>
<feature type="transmembrane region" description="Helical" evidence="3">
    <location>
        <begin position="47"/>
        <end position="69"/>
    </location>
</feature>
<dbReference type="InterPro" id="IPR003362">
    <property type="entry name" value="Bact_transf"/>
</dbReference>
<gene>
    <name evidence="5" type="ORF">SAMN04488094_101630</name>
</gene>
<dbReference type="STRING" id="441112.SAMN04488094_101630"/>
<comment type="similarity">
    <text evidence="1">Belongs to the bacterial sugar transferase family.</text>
</comment>
<evidence type="ECO:0000256" key="1">
    <source>
        <dbReference type="ARBA" id="ARBA00006464"/>
    </source>
</evidence>
<evidence type="ECO:0000259" key="4">
    <source>
        <dbReference type="Pfam" id="PF02397"/>
    </source>
</evidence>
<dbReference type="EMBL" id="FOLG01000001">
    <property type="protein sequence ID" value="SFB81977.1"/>
    <property type="molecule type" value="Genomic_DNA"/>
</dbReference>
<dbReference type="PANTHER" id="PTHR30576">
    <property type="entry name" value="COLANIC BIOSYNTHESIS UDP-GLUCOSE LIPID CARRIER TRANSFERASE"/>
    <property type="match status" value="1"/>
</dbReference>
<dbReference type="AlphaFoldDB" id="A0A1I1E4H2"/>
<accession>A0A1I1E4H2</accession>
<dbReference type="Proteomes" id="UP000198728">
    <property type="component" value="Unassembled WGS sequence"/>
</dbReference>
<organism evidence="5 6">
    <name type="scientific">Tropicimonas isoalkanivorans</name>
    <dbReference type="NCBI Taxonomy" id="441112"/>
    <lineage>
        <taxon>Bacteria</taxon>
        <taxon>Pseudomonadati</taxon>
        <taxon>Pseudomonadota</taxon>
        <taxon>Alphaproteobacteria</taxon>
        <taxon>Rhodobacterales</taxon>
        <taxon>Roseobacteraceae</taxon>
        <taxon>Tropicimonas</taxon>
    </lineage>
</organism>
<reference evidence="5 6" key="1">
    <citation type="submission" date="2016-10" db="EMBL/GenBank/DDBJ databases">
        <authorList>
            <person name="de Groot N.N."/>
        </authorList>
    </citation>
    <scope>NUCLEOTIDE SEQUENCE [LARGE SCALE GENOMIC DNA]</scope>
    <source>
        <strain evidence="5 6">DSM 19548</strain>
    </source>
</reference>
<keyword evidence="3" id="KW-0812">Transmembrane</keyword>
<protein>
    <submittedName>
        <fullName evidence="5">Sugar transferase involved in LPS biosynthesis (Colanic, teichoic acid)</fullName>
    </submittedName>
</protein>
<evidence type="ECO:0000256" key="3">
    <source>
        <dbReference type="SAM" id="Phobius"/>
    </source>
</evidence>
<keyword evidence="3" id="KW-1133">Transmembrane helix</keyword>
<dbReference type="PANTHER" id="PTHR30576:SF0">
    <property type="entry name" value="UNDECAPRENYL-PHOSPHATE N-ACETYLGALACTOSAMINYL 1-PHOSPHATE TRANSFERASE-RELATED"/>
    <property type="match status" value="1"/>
</dbReference>
<proteinExistence type="inferred from homology"/>
<name>A0A1I1E4H2_9RHOB</name>
<dbReference type="GO" id="GO:0000271">
    <property type="term" value="P:polysaccharide biosynthetic process"/>
    <property type="evidence" value="ECO:0007669"/>
    <property type="project" value="UniProtKB-KW"/>
</dbReference>
<evidence type="ECO:0000313" key="6">
    <source>
        <dbReference type="Proteomes" id="UP000198728"/>
    </source>
</evidence>
<dbReference type="GO" id="GO:0016780">
    <property type="term" value="F:phosphotransferase activity, for other substituted phosphate groups"/>
    <property type="evidence" value="ECO:0007669"/>
    <property type="project" value="TreeGrafter"/>
</dbReference>
<keyword evidence="3" id="KW-0472">Membrane</keyword>
<sequence>MREYAVALTVPAIFQGPAQHSYSKDDTSVTHWSLRFKVYKLVFDKGLALMGVALTGMVALALLVLNPFFNPGPLFFRQDRLGKNKASFSIWKFRTMIPEASGRDRSATCQLEVNRITPLGRALRKYRIDELPNFINVLTGDMSVIGPRPDSARHAAHYLTAIDHYDYRFKVKPGITGLAQIESGYAEGVEATSIKAHYDQIYVETSSGRLDVYIALRTVQVMLTGFGAR</sequence>
<keyword evidence="2" id="KW-0270">Exopolysaccharide synthesis</keyword>
<dbReference type="Pfam" id="PF02397">
    <property type="entry name" value="Bac_transf"/>
    <property type="match status" value="1"/>
</dbReference>
<keyword evidence="6" id="KW-1185">Reference proteome</keyword>
<feature type="domain" description="Bacterial sugar transferase" evidence="4">
    <location>
        <begin position="40"/>
        <end position="223"/>
    </location>
</feature>
<keyword evidence="5" id="KW-0808">Transferase</keyword>
<evidence type="ECO:0000313" key="5">
    <source>
        <dbReference type="EMBL" id="SFB81977.1"/>
    </source>
</evidence>